<feature type="transmembrane region" description="Helical" evidence="16">
    <location>
        <begin position="185"/>
        <end position="210"/>
    </location>
</feature>
<evidence type="ECO:0000256" key="10">
    <source>
        <dbReference type="ARBA" id="ARBA00023170"/>
    </source>
</evidence>
<evidence type="ECO:0000256" key="15">
    <source>
        <dbReference type="SAM" id="MobiDB-lite"/>
    </source>
</evidence>
<dbReference type="GO" id="GO:0002250">
    <property type="term" value="P:adaptive immune response"/>
    <property type="evidence" value="ECO:0007669"/>
    <property type="project" value="UniProtKB-KW"/>
</dbReference>
<keyword evidence="7" id="KW-1064">Adaptive immunity</keyword>
<protein>
    <recommendedName>
        <fullName evidence="13">Tumor necrosis factor receptor superfamily member 13B</fullName>
    </recommendedName>
    <alternativeName>
        <fullName evidence="14">Transmembrane activator and CAML interactor</fullName>
    </alternativeName>
</protein>
<dbReference type="GO" id="GO:0001782">
    <property type="term" value="P:B cell homeostasis"/>
    <property type="evidence" value="ECO:0007669"/>
    <property type="project" value="TreeGrafter"/>
</dbReference>
<dbReference type="CDD" id="cd13415">
    <property type="entry name" value="TNFRSF13B"/>
    <property type="match status" value="1"/>
</dbReference>
<keyword evidence="8 16" id="KW-0472">Membrane</keyword>
<evidence type="ECO:0000256" key="3">
    <source>
        <dbReference type="ARBA" id="ARBA00022737"/>
    </source>
</evidence>
<dbReference type="GeneTree" id="ENSGT00390000013910"/>
<sequence>MQSHKRRFIFWLARVQAPEHQHSGHSRRQGPRPEQQHAFYPHAPQGLRTADRVAMGPCPKEQYWEPLLHRCISCKSTCNHRNQHTCTAFCKSLSCRKEQGKYYDYLLRDCISCISTCGQHPKQCAYFCENKLRSRVNFPPALRRQQSEEAETRSDNSGRYQASEHRGSEAGPAPPGPKLSADQLALAYSTLGLCLCAIFCCFLVAMACFLKRRRDQVSCQPPAGPCGSPAKSSQDDAMEAGSPTGAAPEPVETCSFCFPERRAPTQESAGAPGTPGLAGTAALQPCARASDGCLGVVCAPAKEGGPGA</sequence>
<evidence type="ECO:0000256" key="16">
    <source>
        <dbReference type="SAM" id="Phobius"/>
    </source>
</evidence>
<keyword evidence="3" id="KW-0677">Repeat</keyword>
<dbReference type="PANTHER" id="PTHR15511">
    <property type="entry name" value="TUMOR NECROSIS FACTOR RECEPTOR SUPERFAMILY MEMBER 13B"/>
    <property type="match status" value="1"/>
</dbReference>
<dbReference type="Proteomes" id="UP000694394">
    <property type="component" value="Chromosome 16"/>
</dbReference>
<comment type="subcellular location">
    <subcellularLocation>
        <location evidence="1">Membrane</location>
        <topology evidence="1">Single-pass type III membrane protein</topology>
    </subcellularLocation>
</comment>
<name>A0A8C6EFR7_MICMU</name>
<dbReference type="GO" id="GO:0005886">
    <property type="term" value="C:plasma membrane"/>
    <property type="evidence" value="ECO:0007669"/>
    <property type="project" value="InterPro"/>
</dbReference>
<keyword evidence="6 16" id="KW-1133">Transmembrane helix</keyword>
<proteinExistence type="predicted"/>
<feature type="domain" description="TACI cysteine-rich" evidence="17">
    <location>
        <begin position="93"/>
        <end position="131"/>
    </location>
</feature>
<dbReference type="InterPro" id="IPR015384">
    <property type="entry name" value="TACI_Cys-rich-dom"/>
</dbReference>
<reference evidence="18" key="1">
    <citation type="submission" date="2016-12" db="EMBL/GenBank/DDBJ databases">
        <title>Mouse lemur reference genome and diversity panel.</title>
        <authorList>
            <person name="Harris R."/>
            <person name="Larsen P."/>
            <person name="Liu Y."/>
            <person name="Hughes D.S."/>
            <person name="Murali S."/>
            <person name="Raveendran M."/>
            <person name="Korchina V."/>
            <person name="Wang M."/>
            <person name="Jhangiani S."/>
            <person name="Bandaranaike D."/>
            <person name="Bellair M."/>
            <person name="Blankenburg K."/>
            <person name="Chao H."/>
            <person name="Dahdouli M."/>
            <person name="Dinh H."/>
            <person name="Doddapaneni H."/>
            <person name="English A."/>
            <person name="Firestine M."/>
            <person name="Gnanaolivu R."/>
            <person name="Gross S."/>
            <person name="Hernandez B."/>
            <person name="Javaid M."/>
            <person name="Jayaseelan J."/>
            <person name="Jones J."/>
            <person name="Khan Z."/>
            <person name="Kovar C."/>
            <person name="Kurapati P."/>
            <person name="Le B."/>
            <person name="Lee S."/>
            <person name="Li M."/>
            <person name="Mathew T."/>
            <person name="Narasimhan A."/>
            <person name="Ngo D."/>
            <person name="Nguyen L."/>
            <person name="Okwuonu G."/>
            <person name="Ongeri F."/>
            <person name="Osuji N."/>
            <person name="Pu L.-L."/>
            <person name="Puazo M."/>
            <person name="Quiroz J."/>
            <person name="Raj R."/>
            <person name="Rajbhandari K."/>
            <person name="Reid J.G."/>
            <person name="Santibanez J."/>
            <person name="Sexton D."/>
            <person name="Skinner E."/>
            <person name="Vee V."/>
            <person name="Weissenberger G."/>
            <person name="Wu Y."/>
            <person name="Xin Y."/>
            <person name="Han Y."/>
            <person name="Campbell C."/>
            <person name="Brown A."/>
            <person name="Sullivan B."/>
            <person name="Shelton J."/>
            <person name="Brown S."/>
            <person name="Dudchenko O."/>
            <person name="Machol I."/>
            <person name="Durand N."/>
            <person name="Shamim M."/>
            <person name="Lieberman A."/>
            <person name="Muzny D.M."/>
            <person name="Richards S."/>
            <person name="Yoder A."/>
            <person name="Worley K.C."/>
            <person name="Rogers J."/>
            <person name="Gibbs R.A."/>
        </authorList>
    </citation>
    <scope>NUCLEOTIDE SEQUENCE [LARGE SCALE GENOMIC DNA]</scope>
</reference>
<keyword evidence="10" id="KW-0675">Receptor</keyword>
<evidence type="ECO:0000313" key="18">
    <source>
        <dbReference type="Ensembl" id="ENSMICP00000040620.1"/>
    </source>
</evidence>
<keyword evidence="9" id="KW-1015">Disulfide bond</keyword>
<dbReference type="GO" id="GO:0002244">
    <property type="term" value="P:hematopoietic progenitor cell differentiation"/>
    <property type="evidence" value="ECO:0007669"/>
    <property type="project" value="TreeGrafter"/>
</dbReference>
<dbReference type="InterPro" id="IPR022317">
    <property type="entry name" value="TNFR_13B"/>
</dbReference>
<evidence type="ECO:0000256" key="11">
    <source>
        <dbReference type="ARBA" id="ARBA00058588"/>
    </source>
</evidence>
<dbReference type="Ensembl" id="ENSMICT00000069577.1">
    <property type="protein sequence ID" value="ENSMICP00000040620.1"/>
    <property type="gene ID" value="ENSMICG00000041511.1"/>
</dbReference>
<comment type="subunit">
    <text evidence="12">Binds TRAF2, TRAF5 and TRAF6. Binds the NH2-terminal domain of CAMLG with its C-terminus.</text>
</comment>
<gene>
    <name evidence="18" type="primary">TNFRSF13B</name>
</gene>
<evidence type="ECO:0000256" key="14">
    <source>
        <dbReference type="ARBA" id="ARBA00081450"/>
    </source>
</evidence>
<evidence type="ECO:0000256" key="8">
    <source>
        <dbReference type="ARBA" id="ARBA00023136"/>
    </source>
</evidence>
<dbReference type="Gene3D" id="4.10.1290.10">
    <property type="entry name" value="Tumor necrosis factor receptor superfamily"/>
    <property type="match status" value="2"/>
</dbReference>
<keyword evidence="2 16" id="KW-0812">Transmembrane</keyword>
<evidence type="ECO:0000256" key="13">
    <source>
        <dbReference type="ARBA" id="ARBA00070540"/>
    </source>
</evidence>
<dbReference type="EMBL" id="ABDC03020698">
    <property type="status" value="NOT_ANNOTATED_CDS"/>
    <property type="molecule type" value="Genomic_DNA"/>
</dbReference>
<feature type="region of interest" description="Disordered" evidence="15">
    <location>
        <begin position="139"/>
        <end position="176"/>
    </location>
</feature>
<reference evidence="18" key="3">
    <citation type="submission" date="2025-09" db="UniProtKB">
        <authorList>
            <consortium name="Ensembl"/>
        </authorList>
    </citation>
    <scope>IDENTIFICATION</scope>
</reference>
<evidence type="ECO:0000256" key="1">
    <source>
        <dbReference type="ARBA" id="ARBA00004183"/>
    </source>
</evidence>
<dbReference type="GO" id="GO:0030889">
    <property type="term" value="P:negative regulation of B cell proliferation"/>
    <property type="evidence" value="ECO:0007669"/>
    <property type="project" value="TreeGrafter"/>
</dbReference>
<feature type="region of interest" description="Disordered" evidence="15">
    <location>
        <begin position="19"/>
        <end position="38"/>
    </location>
</feature>
<dbReference type="PANTHER" id="PTHR15511:SF2">
    <property type="entry name" value="TUMOR NECROSIS FACTOR RECEPTOR SUPERFAMILY MEMBER 13B"/>
    <property type="match status" value="1"/>
</dbReference>
<keyword evidence="4" id="KW-0391">Immunity</keyword>
<dbReference type="AlphaFoldDB" id="A0A8C6EFR7"/>
<reference evidence="18" key="2">
    <citation type="submission" date="2025-08" db="UniProtKB">
        <authorList>
            <consortium name="Ensembl"/>
        </authorList>
    </citation>
    <scope>IDENTIFICATION</scope>
</reference>
<evidence type="ECO:0000256" key="12">
    <source>
        <dbReference type="ARBA" id="ARBA00063663"/>
    </source>
</evidence>
<evidence type="ECO:0000256" key="6">
    <source>
        <dbReference type="ARBA" id="ARBA00022989"/>
    </source>
</evidence>
<evidence type="ECO:0000256" key="7">
    <source>
        <dbReference type="ARBA" id="ARBA00023130"/>
    </source>
</evidence>
<feature type="region of interest" description="Disordered" evidence="15">
    <location>
        <begin position="221"/>
        <end position="249"/>
    </location>
</feature>
<evidence type="ECO:0000259" key="17">
    <source>
        <dbReference type="Pfam" id="PF09305"/>
    </source>
</evidence>
<evidence type="ECO:0000256" key="4">
    <source>
        <dbReference type="ARBA" id="ARBA00022859"/>
    </source>
</evidence>
<evidence type="ECO:0000256" key="2">
    <source>
        <dbReference type="ARBA" id="ARBA00022692"/>
    </source>
</evidence>
<organism evidence="18 19">
    <name type="scientific">Microcebus murinus</name>
    <name type="common">Gray mouse lemur</name>
    <name type="synonym">Lemur murinus</name>
    <dbReference type="NCBI Taxonomy" id="30608"/>
    <lineage>
        <taxon>Eukaryota</taxon>
        <taxon>Metazoa</taxon>
        <taxon>Chordata</taxon>
        <taxon>Craniata</taxon>
        <taxon>Vertebrata</taxon>
        <taxon>Euteleostomi</taxon>
        <taxon>Mammalia</taxon>
        <taxon>Eutheria</taxon>
        <taxon>Euarchontoglires</taxon>
        <taxon>Primates</taxon>
        <taxon>Strepsirrhini</taxon>
        <taxon>Lemuriformes</taxon>
        <taxon>Cheirogaleidae</taxon>
        <taxon>Microcebus</taxon>
    </lineage>
</organism>
<evidence type="ECO:0000313" key="19">
    <source>
        <dbReference type="Proteomes" id="UP000694394"/>
    </source>
</evidence>
<accession>A0A8C6EFR7</accession>
<evidence type="ECO:0000256" key="5">
    <source>
        <dbReference type="ARBA" id="ARBA00022968"/>
    </source>
</evidence>
<comment type="function">
    <text evidence="11">Receptor for TNFSF13/APRIL and TNFSF13B/TALL1/BAFF/BLYS that binds both ligands with similar high affinity. Mediates calcineurin-dependent activation of NF-AT, as well as activation of NF-kappa-B and AP-1. Involved in the stimulation of B- and T-cell function and the regulation of humoral immunity.</text>
</comment>
<dbReference type="FunFam" id="4.10.1290.10:FF:000002">
    <property type="entry name" value="Tumor necrosis factor receptor superfamily member 13B"/>
    <property type="match status" value="1"/>
</dbReference>
<keyword evidence="5" id="KW-0735">Signal-anchor</keyword>
<dbReference type="FunFam" id="4.10.1290.10:FF:000001">
    <property type="entry name" value="Tumor necrosis factor receptor superfamily member 13B"/>
    <property type="match status" value="1"/>
</dbReference>
<keyword evidence="19" id="KW-1185">Reference proteome</keyword>
<feature type="compositionally biased region" description="Basic and acidic residues" evidence="15">
    <location>
        <begin position="145"/>
        <end position="168"/>
    </location>
</feature>
<dbReference type="SUPFAM" id="SSF57586">
    <property type="entry name" value="TNF receptor-like"/>
    <property type="match status" value="2"/>
</dbReference>
<evidence type="ECO:0000256" key="9">
    <source>
        <dbReference type="ARBA" id="ARBA00023157"/>
    </source>
</evidence>
<dbReference type="PRINTS" id="PR01963">
    <property type="entry name" value="TNFACTORR13B"/>
</dbReference>
<dbReference type="Pfam" id="PF09305">
    <property type="entry name" value="TACI-CRD2"/>
    <property type="match status" value="1"/>
</dbReference>